<keyword evidence="4" id="KW-1185">Reference proteome</keyword>
<dbReference type="RefSeq" id="WP_028528789.1">
    <property type="nucleotide sequence ID" value="NZ_CABLBR010000015.1"/>
</dbReference>
<evidence type="ECO:0000256" key="1">
    <source>
        <dbReference type="ARBA" id="ARBA00023125"/>
    </source>
</evidence>
<dbReference type="CDD" id="cd00093">
    <property type="entry name" value="HTH_XRE"/>
    <property type="match status" value="1"/>
</dbReference>
<dbReference type="InterPro" id="IPR050807">
    <property type="entry name" value="TransReg_Diox_bact_type"/>
</dbReference>
<evidence type="ECO:0000259" key="2">
    <source>
        <dbReference type="PROSITE" id="PS50943"/>
    </source>
</evidence>
<dbReference type="InterPro" id="IPR010982">
    <property type="entry name" value="Lambda_DNA-bd_dom_sf"/>
</dbReference>
<dbReference type="InterPro" id="IPR011051">
    <property type="entry name" value="RmlC_Cupin_sf"/>
</dbReference>
<gene>
    <name evidence="3" type="ORF">NQ502_13910</name>
</gene>
<dbReference type="EMBL" id="CP102290">
    <property type="protein sequence ID" value="UWP58470.1"/>
    <property type="molecule type" value="Genomic_DNA"/>
</dbReference>
<dbReference type="Gene3D" id="1.10.260.40">
    <property type="entry name" value="lambda repressor-like DNA-binding domains"/>
    <property type="match status" value="1"/>
</dbReference>
<dbReference type="Pfam" id="PF01381">
    <property type="entry name" value="HTH_3"/>
    <property type="match status" value="1"/>
</dbReference>
<dbReference type="CDD" id="cd02209">
    <property type="entry name" value="cupin_XRE_C"/>
    <property type="match status" value="1"/>
</dbReference>
<dbReference type="PROSITE" id="PS50943">
    <property type="entry name" value="HTH_CROC1"/>
    <property type="match status" value="1"/>
</dbReference>
<dbReference type="Gene3D" id="2.60.120.10">
    <property type="entry name" value="Jelly Rolls"/>
    <property type="match status" value="1"/>
</dbReference>
<dbReference type="Proteomes" id="UP001060164">
    <property type="component" value="Chromosome"/>
</dbReference>
<feature type="domain" description="HTH cro/C1-type" evidence="2">
    <location>
        <begin position="12"/>
        <end position="66"/>
    </location>
</feature>
<dbReference type="PANTHER" id="PTHR46797">
    <property type="entry name" value="HTH-TYPE TRANSCRIPTIONAL REGULATOR"/>
    <property type="match status" value="1"/>
</dbReference>
<dbReference type="SUPFAM" id="SSF47413">
    <property type="entry name" value="lambda repressor-like DNA-binding domains"/>
    <property type="match status" value="1"/>
</dbReference>
<sequence length="194" mass="21723">MEDKQKNLGTRLKFWRQSRGLKLKDLAARTGLSIGFLSKIENGTGNPSVDNIQKICYVLEVTPNDLLTPKSSEELLINVYKNSSYVLKSTERCLLYDFSGSVRLESIFEGNPNFKVNAMTLTGGAQEQYSAMYSYDELGIVASGSMSVTFEDETEYLLNPGDALMLRANQHHTVACVSEKDCVSYWVEIVNHNN</sequence>
<organism evidence="3 4">
    <name type="scientific">Ruminococcus gauvreauii</name>
    <dbReference type="NCBI Taxonomy" id="438033"/>
    <lineage>
        <taxon>Bacteria</taxon>
        <taxon>Bacillati</taxon>
        <taxon>Bacillota</taxon>
        <taxon>Clostridia</taxon>
        <taxon>Eubacteriales</taxon>
        <taxon>Oscillospiraceae</taxon>
        <taxon>Ruminococcus</taxon>
    </lineage>
</organism>
<dbReference type="SMART" id="SM00530">
    <property type="entry name" value="HTH_XRE"/>
    <property type="match status" value="1"/>
</dbReference>
<accession>A0ABY5VDB8</accession>
<name>A0ABY5VDB8_9FIRM</name>
<keyword evidence="1" id="KW-0238">DNA-binding</keyword>
<protein>
    <submittedName>
        <fullName evidence="3">XRE family transcriptional regulator</fullName>
    </submittedName>
</protein>
<dbReference type="InterPro" id="IPR014710">
    <property type="entry name" value="RmlC-like_jellyroll"/>
</dbReference>
<dbReference type="InterPro" id="IPR001387">
    <property type="entry name" value="Cro/C1-type_HTH"/>
</dbReference>
<proteinExistence type="predicted"/>
<reference evidence="3" key="1">
    <citation type="journal article" date="2022" name="Cell">
        <title>Design, construction, and in vivo augmentation of a complex gut microbiome.</title>
        <authorList>
            <person name="Cheng A.G."/>
            <person name="Ho P.Y."/>
            <person name="Aranda-Diaz A."/>
            <person name="Jain S."/>
            <person name="Yu F.B."/>
            <person name="Meng X."/>
            <person name="Wang M."/>
            <person name="Iakiviak M."/>
            <person name="Nagashima K."/>
            <person name="Zhao A."/>
            <person name="Murugkar P."/>
            <person name="Patil A."/>
            <person name="Atabakhsh K."/>
            <person name="Weakley A."/>
            <person name="Yan J."/>
            <person name="Brumbaugh A.R."/>
            <person name="Higginbottom S."/>
            <person name="Dimas A."/>
            <person name="Shiver A.L."/>
            <person name="Deutschbauer A."/>
            <person name="Neff N."/>
            <person name="Sonnenburg J.L."/>
            <person name="Huang K.C."/>
            <person name="Fischbach M.A."/>
        </authorList>
    </citation>
    <scope>NUCLEOTIDE SEQUENCE</scope>
    <source>
        <strain evidence="3">DSM 19829</strain>
    </source>
</reference>
<evidence type="ECO:0000313" key="4">
    <source>
        <dbReference type="Proteomes" id="UP001060164"/>
    </source>
</evidence>
<dbReference type="SUPFAM" id="SSF51182">
    <property type="entry name" value="RmlC-like cupins"/>
    <property type="match status" value="1"/>
</dbReference>
<dbReference type="InterPro" id="IPR013096">
    <property type="entry name" value="Cupin_2"/>
</dbReference>
<dbReference type="Pfam" id="PF07883">
    <property type="entry name" value="Cupin_2"/>
    <property type="match status" value="1"/>
</dbReference>
<evidence type="ECO:0000313" key="3">
    <source>
        <dbReference type="EMBL" id="UWP58470.1"/>
    </source>
</evidence>
<dbReference type="PANTHER" id="PTHR46797:SF1">
    <property type="entry name" value="METHYLPHOSPHONATE SYNTHASE"/>
    <property type="match status" value="1"/>
</dbReference>